<evidence type="ECO:0000256" key="2">
    <source>
        <dbReference type="SAM" id="Phobius"/>
    </source>
</evidence>
<dbReference type="EMBL" id="BAAAHD010000010">
    <property type="protein sequence ID" value="GAA0552003.1"/>
    <property type="molecule type" value="Genomic_DNA"/>
</dbReference>
<gene>
    <name evidence="3" type="ORF">GCM10009546_12580</name>
</gene>
<accession>A0ABP3NSZ4</accession>
<keyword evidence="2" id="KW-0472">Membrane</keyword>
<reference evidence="4" key="1">
    <citation type="journal article" date="2019" name="Int. J. Syst. Evol. Microbiol.">
        <title>The Global Catalogue of Microorganisms (GCM) 10K type strain sequencing project: providing services to taxonomists for standard genome sequencing and annotation.</title>
        <authorList>
            <consortium name="The Broad Institute Genomics Platform"/>
            <consortium name="The Broad Institute Genome Sequencing Center for Infectious Disease"/>
            <person name="Wu L."/>
            <person name="Ma J."/>
        </authorList>
    </citation>
    <scope>NUCLEOTIDE SEQUENCE [LARGE SCALE GENOMIC DNA]</scope>
    <source>
        <strain evidence="4">JCM 10667</strain>
    </source>
</reference>
<feature type="region of interest" description="Disordered" evidence="1">
    <location>
        <begin position="34"/>
        <end position="112"/>
    </location>
</feature>
<organism evidence="3 4">
    <name type="scientific">Actinomadura livida</name>
    <dbReference type="NCBI Taxonomy" id="79909"/>
    <lineage>
        <taxon>Bacteria</taxon>
        <taxon>Bacillati</taxon>
        <taxon>Actinomycetota</taxon>
        <taxon>Actinomycetes</taxon>
        <taxon>Streptosporangiales</taxon>
        <taxon>Thermomonosporaceae</taxon>
        <taxon>Actinomadura</taxon>
    </lineage>
</organism>
<name>A0ABP3NSZ4_9ACTN</name>
<feature type="compositionally biased region" description="Low complexity" evidence="1">
    <location>
        <begin position="88"/>
        <end position="103"/>
    </location>
</feature>
<evidence type="ECO:0000313" key="3">
    <source>
        <dbReference type="EMBL" id="GAA0552003.1"/>
    </source>
</evidence>
<keyword evidence="4" id="KW-1185">Reference proteome</keyword>
<evidence type="ECO:0000256" key="1">
    <source>
        <dbReference type="SAM" id="MobiDB-lite"/>
    </source>
</evidence>
<keyword evidence="2" id="KW-0812">Transmembrane</keyword>
<comment type="caution">
    <text evidence="3">The sequence shown here is derived from an EMBL/GenBank/DDBJ whole genome shotgun (WGS) entry which is preliminary data.</text>
</comment>
<feature type="transmembrane region" description="Helical" evidence="2">
    <location>
        <begin position="12"/>
        <end position="32"/>
    </location>
</feature>
<sequence length="136" mass="14945">MAERPPRSRRRLAVAAGSGVLLVTASLIAFGLRDEPADNEPQTAATSVQQQVPVIPGGEPTYGEYVAPEAEPQVATKAPPKPAPVPKTTPSRTTPAAAPTPSRARTRRPCPPEWQEVWWMRRWCDDRRDRDGDRGR</sequence>
<keyword evidence="2" id="KW-1133">Transmembrane helix</keyword>
<evidence type="ECO:0000313" key="4">
    <source>
        <dbReference type="Proteomes" id="UP001501427"/>
    </source>
</evidence>
<protein>
    <submittedName>
        <fullName evidence="3">Uncharacterized protein</fullName>
    </submittedName>
</protein>
<feature type="compositionally biased region" description="Polar residues" evidence="1">
    <location>
        <begin position="40"/>
        <end position="52"/>
    </location>
</feature>
<proteinExistence type="predicted"/>
<dbReference type="Proteomes" id="UP001501427">
    <property type="component" value="Unassembled WGS sequence"/>
</dbReference>